<name>X1QCJ7_9ZZZZ</name>
<gene>
    <name evidence="1" type="ORF">S12H4_02348</name>
</gene>
<proteinExistence type="predicted"/>
<dbReference type="EMBL" id="BARW01000567">
    <property type="protein sequence ID" value="GAI66222.1"/>
    <property type="molecule type" value="Genomic_DNA"/>
</dbReference>
<sequence length="169" mass="19215">MAKWQKVYLKREAAEVNTSRQNTITIDLPEKDYLSQILVKLYKTNPSHSTQLMPVAVFVKKIEVIDGSDVLYSLSGIQAQAIAYYRGRTNPFPERRDWEDTENDDLFYVRFNRFPGDTKYLLNMANLANPQLRITYDNTVATVIYLTLIQGANIGIGMQSLCGIIAATI</sequence>
<protein>
    <submittedName>
        <fullName evidence="1">Uncharacterized protein</fullName>
    </submittedName>
</protein>
<organism evidence="1">
    <name type="scientific">marine sediment metagenome</name>
    <dbReference type="NCBI Taxonomy" id="412755"/>
    <lineage>
        <taxon>unclassified sequences</taxon>
        <taxon>metagenomes</taxon>
        <taxon>ecological metagenomes</taxon>
    </lineage>
</organism>
<comment type="caution">
    <text evidence="1">The sequence shown here is derived from an EMBL/GenBank/DDBJ whole genome shotgun (WGS) entry which is preliminary data.</text>
</comment>
<evidence type="ECO:0000313" key="1">
    <source>
        <dbReference type="EMBL" id="GAI66222.1"/>
    </source>
</evidence>
<reference evidence="1" key="1">
    <citation type="journal article" date="2014" name="Front. Microbiol.">
        <title>High frequency of phylogenetically diverse reductive dehalogenase-homologous genes in deep subseafloor sedimentary metagenomes.</title>
        <authorList>
            <person name="Kawai M."/>
            <person name="Futagami T."/>
            <person name="Toyoda A."/>
            <person name="Takaki Y."/>
            <person name="Nishi S."/>
            <person name="Hori S."/>
            <person name="Arai W."/>
            <person name="Tsubouchi T."/>
            <person name="Morono Y."/>
            <person name="Uchiyama I."/>
            <person name="Ito T."/>
            <person name="Fujiyama A."/>
            <person name="Inagaki F."/>
            <person name="Takami H."/>
        </authorList>
    </citation>
    <scope>NUCLEOTIDE SEQUENCE</scope>
    <source>
        <strain evidence="1">Expedition CK06-06</strain>
    </source>
</reference>
<accession>X1QCJ7</accession>
<dbReference type="AlphaFoldDB" id="X1QCJ7"/>